<dbReference type="STRING" id="1286528.NHE_0540"/>
<gene>
    <name evidence="14 19" type="primary">ndk</name>
    <name evidence="19" type="ORF">NHE_0540</name>
</gene>
<evidence type="ECO:0000256" key="11">
    <source>
        <dbReference type="ARBA" id="ARBA00022840"/>
    </source>
</evidence>
<evidence type="ECO:0000256" key="2">
    <source>
        <dbReference type="ARBA" id="ARBA00008142"/>
    </source>
</evidence>
<dbReference type="GO" id="GO:0046872">
    <property type="term" value="F:metal ion binding"/>
    <property type="evidence" value="ECO:0007669"/>
    <property type="project" value="UniProtKB-KW"/>
</dbReference>
<dbReference type="PROSITE" id="PS51374">
    <property type="entry name" value="NDPK_LIKE"/>
    <property type="match status" value="1"/>
</dbReference>
<evidence type="ECO:0000256" key="7">
    <source>
        <dbReference type="ARBA" id="ARBA00022679"/>
    </source>
</evidence>
<name>X5HM19_9RICK</name>
<dbReference type="GO" id="GO:0005524">
    <property type="term" value="F:ATP binding"/>
    <property type="evidence" value="ECO:0007669"/>
    <property type="project" value="UniProtKB-UniRule"/>
</dbReference>
<keyword evidence="20" id="KW-1185">Reference proteome</keyword>
<feature type="binding site" evidence="14 15">
    <location>
        <position position="57"/>
    </location>
    <ligand>
        <name>ATP</name>
        <dbReference type="ChEBI" id="CHEBI:30616"/>
    </ligand>
</feature>
<dbReference type="PANTHER" id="PTHR46161:SF3">
    <property type="entry name" value="NUCLEOSIDE DIPHOSPHATE KINASE DDB_G0292928-RELATED"/>
    <property type="match status" value="1"/>
</dbReference>
<comment type="function">
    <text evidence="14">Major role in the synthesis of nucleoside triphosphates other than ATP. The ATP gamma phosphate is transferred to the NDP beta phosphate via a ping-pong mechanism, using a phosphorylated active-site intermediate.</text>
</comment>
<dbReference type="GO" id="GO:0006183">
    <property type="term" value="P:GTP biosynthetic process"/>
    <property type="evidence" value="ECO:0007669"/>
    <property type="project" value="UniProtKB-UniRule"/>
</dbReference>
<comment type="catalytic activity">
    <reaction evidence="14">
        <text>a ribonucleoside 5'-diphosphate + ATP = a ribonucleoside 5'-triphosphate + ADP</text>
        <dbReference type="Rhea" id="RHEA:18113"/>
        <dbReference type="ChEBI" id="CHEBI:30616"/>
        <dbReference type="ChEBI" id="CHEBI:57930"/>
        <dbReference type="ChEBI" id="CHEBI:61557"/>
        <dbReference type="ChEBI" id="CHEBI:456216"/>
        <dbReference type="EC" id="2.7.4.6"/>
    </reaction>
</comment>
<dbReference type="InterPro" id="IPR036850">
    <property type="entry name" value="NDK-like_dom_sf"/>
</dbReference>
<protein>
    <recommendedName>
        <fullName evidence="4 14">Nucleoside diphosphate kinase</fullName>
        <shortName evidence="14">NDK</shortName>
        <shortName evidence="14">NDP kinase</shortName>
        <ecNumber evidence="3 14">2.7.4.6</ecNumber>
    </recommendedName>
    <alternativeName>
        <fullName evidence="14">Nucleoside-2-P kinase</fullName>
    </alternativeName>
</protein>
<dbReference type="PRINTS" id="PR01243">
    <property type="entry name" value="NUCDPKINASE"/>
</dbReference>
<organism evidence="19 20">
    <name type="scientific">Neorickettsia helminthoeca str. Oregon</name>
    <dbReference type="NCBI Taxonomy" id="1286528"/>
    <lineage>
        <taxon>Bacteria</taxon>
        <taxon>Pseudomonadati</taxon>
        <taxon>Pseudomonadota</taxon>
        <taxon>Alphaproteobacteria</taxon>
        <taxon>Rickettsiales</taxon>
        <taxon>Anaplasmataceae</taxon>
        <taxon>Neorickettsia</taxon>
    </lineage>
</organism>
<dbReference type="NCBIfam" id="NF001908">
    <property type="entry name" value="PRK00668.1"/>
    <property type="match status" value="1"/>
</dbReference>
<dbReference type="HOGENOM" id="CLU_060216_8_1_5"/>
<evidence type="ECO:0000259" key="18">
    <source>
        <dbReference type="SMART" id="SM00562"/>
    </source>
</evidence>
<evidence type="ECO:0000313" key="19">
    <source>
        <dbReference type="EMBL" id="AHX11480.1"/>
    </source>
</evidence>
<evidence type="ECO:0000256" key="13">
    <source>
        <dbReference type="ARBA" id="ARBA00023080"/>
    </source>
</evidence>
<evidence type="ECO:0000256" key="16">
    <source>
        <dbReference type="RuleBase" id="RU004011"/>
    </source>
</evidence>
<dbReference type="SUPFAM" id="SSF54919">
    <property type="entry name" value="Nucleoside diphosphate kinase, NDK"/>
    <property type="match status" value="1"/>
</dbReference>
<evidence type="ECO:0000256" key="8">
    <source>
        <dbReference type="ARBA" id="ARBA00022723"/>
    </source>
</evidence>
<keyword evidence="11 14" id="KW-0067">ATP-binding</keyword>
<dbReference type="InterPro" id="IPR001564">
    <property type="entry name" value="Nucleoside_diP_kinase"/>
</dbReference>
<evidence type="ECO:0000256" key="15">
    <source>
        <dbReference type="PROSITE-ProRule" id="PRU00706"/>
    </source>
</evidence>
<dbReference type="SMART" id="SM00562">
    <property type="entry name" value="NDK"/>
    <property type="match status" value="1"/>
</dbReference>
<keyword evidence="5 14" id="KW-0963">Cytoplasm</keyword>
<comment type="subcellular location">
    <subcellularLocation>
        <location evidence="1 14">Cytoplasm</location>
    </subcellularLocation>
</comment>
<evidence type="ECO:0000313" key="20">
    <source>
        <dbReference type="Proteomes" id="UP000023755"/>
    </source>
</evidence>
<sequence length="139" mass="15543">MQRTLSILKPDAVSKNIIGKINSYIESAGLRIIAIKQMTLTIDQAENFYAIHKDRPFFGDLVEFMTSGPVVVQVLCGDDAVSRYRQLMGDTDPRKADRGTIRGDFAESIDANCVHGSDSLENAETEIAFFFSKCEIFER</sequence>
<dbReference type="PROSITE" id="PS00469">
    <property type="entry name" value="NDPK"/>
    <property type="match status" value="1"/>
</dbReference>
<keyword evidence="9 14" id="KW-0547">Nucleotide-binding</keyword>
<evidence type="ECO:0000256" key="17">
    <source>
        <dbReference type="RuleBase" id="RU004013"/>
    </source>
</evidence>
<dbReference type="GO" id="GO:0004550">
    <property type="term" value="F:nucleoside diphosphate kinase activity"/>
    <property type="evidence" value="ECO:0007669"/>
    <property type="project" value="UniProtKB-UniRule"/>
</dbReference>
<evidence type="ECO:0000256" key="5">
    <source>
        <dbReference type="ARBA" id="ARBA00022490"/>
    </source>
</evidence>
<evidence type="ECO:0000256" key="9">
    <source>
        <dbReference type="ARBA" id="ARBA00022741"/>
    </source>
</evidence>
<dbReference type="PANTHER" id="PTHR46161">
    <property type="entry name" value="NUCLEOSIDE DIPHOSPHATE KINASE"/>
    <property type="match status" value="1"/>
</dbReference>
<proteinExistence type="inferred from homology"/>
<dbReference type="EMBL" id="CP007481">
    <property type="protein sequence ID" value="AHX11480.1"/>
    <property type="molecule type" value="Genomic_DNA"/>
</dbReference>
<dbReference type="Proteomes" id="UP000023755">
    <property type="component" value="Chromosome"/>
</dbReference>
<dbReference type="GO" id="GO:0006228">
    <property type="term" value="P:UTP biosynthetic process"/>
    <property type="evidence" value="ECO:0007669"/>
    <property type="project" value="UniProtKB-UniRule"/>
</dbReference>
<evidence type="ECO:0000256" key="1">
    <source>
        <dbReference type="ARBA" id="ARBA00004496"/>
    </source>
</evidence>
<dbReference type="InterPro" id="IPR023005">
    <property type="entry name" value="Nucleoside_diP_kinase_AS"/>
</dbReference>
<dbReference type="HAMAP" id="MF_00451">
    <property type="entry name" value="NDP_kinase"/>
    <property type="match status" value="1"/>
</dbReference>
<feature type="binding site" evidence="14 15">
    <location>
        <position position="102"/>
    </location>
    <ligand>
        <name>ATP</name>
        <dbReference type="ChEBI" id="CHEBI:30616"/>
    </ligand>
</feature>
<dbReference type="FunFam" id="3.30.70.141:FF:000001">
    <property type="entry name" value="Nucleoside diphosphate kinase"/>
    <property type="match status" value="1"/>
</dbReference>
<dbReference type="InterPro" id="IPR034907">
    <property type="entry name" value="NDK-like_dom"/>
</dbReference>
<feature type="binding site" evidence="14 15">
    <location>
        <position position="9"/>
    </location>
    <ligand>
        <name>ATP</name>
        <dbReference type="ChEBI" id="CHEBI:30616"/>
    </ligand>
</feature>
<evidence type="ECO:0000256" key="14">
    <source>
        <dbReference type="HAMAP-Rule" id="MF_00451"/>
    </source>
</evidence>
<keyword evidence="7 14" id="KW-0808">Transferase</keyword>
<comment type="subunit">
    <text evidence="14">Homotetramer.</text>
</comment>
<keyword evidence="12 14" id="KW-0460">Magnesium</keyword>
<feature type="binding site" evidence="14 15">
    <location>
        <position position="112"/>
    </location>
    <ligand>
        <name>ATP</name>
        <dbReference type="ChEBI" id="CHEBI:30616"/>
    </ligand>
</feature>
<comment type="cofactor">
    <cofactor evidence="14">
        <name>Mg(2+)</name>
        <dbReference type="ChEBI" id="CHEBI:18420"/>
    </cofactor>
</comment>
<dbReference type="KEGG" id="nhm:NHE_0540"/>
<feature type="active site" description="Pros-phosphohistidine intermediate" evidence="14 15">
    <location>
        <position position="115"/>
    </location>
</feature>
<dbReference type="EC" id="2.7.4.6" evidence="3 14"/>
<evidence type="ECO:0000256" key="4">
    <source>
        <dbReference type="ARBA" id="ARBA00017632"/>
    </source>
</evidence>
<evidence type="ECO:0000256" key="3">
    <source>
        <dbReference type="ARBA" id="ARBA00012966"/>
    </source>
</evidence>
<reference evidence="19 20" key="1">
    <citation type="submission" date="2014-03" db="EMBL/GenBank/DDBJ databases">
        <title>Sequencing and Comparison of Genomes and Transcriptome Profiles of Human Ehrlichiosis Agents.</title>
        <authorList>
            <person name="Lin M."/>
            <person name="Daugherty S.C."/>
            <person name="Nagaraj S."/>
            <person name="Cheng Z."/>
            <person name="Xiong Q."/>
            <person name="Lin F.-Y."/>
            <person name="Sengamalay N."/>
            <person name="Ott S."/>
            <person name="Godinez A."/>
            <person name="Tallon L.J."/>
            <person name="Sadzewicz L."/>
            <person name="Fraser C.M."/>
            <person name="Dunning Hotopp J.C."/>
            <person name="Rikihisa Y."/>
        </authorList>
    </citation>
    <scope>NUCLEOTIDE SEQUENCE [LARGE SCALE GENOMIC DNA]</scope>
    <source>
        <strain evidence="19 20">Oregon</strain>
    </source>
</reference>
<keyword evidence="8 14" id="KW-0479">Metal-binding</keyword>
<evidence type="ECO:0000256" key="10">
    <source>
        <dbReference type="ARBA" id="ARBA00022777"/>
    </source>
</evidence>
<comment type="catalytic activity">
    <reaction evidence="14 17">
        <text>a 2'-deoxyribonucleoside 5'-diphosphate + ATP = a 2'-deoxyribonucleoside 5'-triphosphate + ADP</text>
        <dbReference type="Rhea" id="RHEA:44640"/>
        <dbReference type="ChEBI" id="CHEBI:30616"/>
        <dbReference type="ChEBI" id="CHEBI:61560"/>
        <dbReference type="ChEBI" id="CHEBI:73316"/>
        <dbReference type="ChEBI" id="CHEBI:456216"/>
        <dbReference type="EC" id="2.7.4.6"/>
    </reaction>
</comment>
<evidence type="ECO:0000256" key="6">
    <source>
        <dbReference type="ARBA" id="ARBA00022553"/>
    </source>
</evidence>
<dbReference type="CDD" id="cd04413">
    <property type="entry name" value="NDPk_I"/>
    <property type="match status" value="1"/>
</dbReference>
<dbReference type="GO" id="GO:0006241">
    <property type="term" value="P:CTP biosynthetic process"/>
    <property type="evidence" value="ECO:0007669"/>
    <property type="project" value="UniProtKB-UniRule"/>
</dbReference>
<feature type="binding site" evidence="14 15">
    <location>
        <position position="85"/>
    </location>
    <ligand>
        <name>ATP</name>
        <dbReference type="ChEBI" id="CHEBI:30616"/>
    </ligand>
</feature>
<keyword evidence="6 14" id="KW-0597">Phosphoprotein</keyword>
<accession>X5HM19</accession>
<evidence type="ECO:0000256" key="12">
    <source>
        <dbReference type="ARBA" id="ARBA00022842"/>
    </source>
</evidence>
<dbReference type="GO" id="GO:0005737">
    <property type="term" value="C:cytoplasm"/>
    <property type="evidence" value="ECO:0007669"/>
    <property type="project" value="UniProtKB-SubCell"/>
</dbReference>
<keyword evidence="13 14" id="KW-0546">Nucleotide metabolism</keyword>
<dbReference type="Gene3D" id="3.30.70.141">
    <property type="entry name" value="Nucleoside diphosphate kinase-like domain"/>
    <property type="match status" value="1"/>
</dbReference>
<feature type="binding site" evidence="14 15">
    <location>
        <position position="91"/>
    </location>
    <ligand>
        <name>ATP</name>
        <dbReference type="ChEBI" id="CHEBI:30616"/>
    </ligand>
</feature>
<dbReference type="Pfam" id="PF00334">
    <property type="entry name" value="NDK"/>
    <property type="match status" value="1"/>
</dbReference>
<comment type="similarity">
    <text evidence="2 14 15 16">Belongs to the NDK family.</text>
</comment>
<feature type="domain" description="Nucleoside diphosphate kinase-like" evidence="18">
    <location>
        <begin position="1"/>
        <end position="138"/>
    </location>
</feature>
<keyword evidence="10 14" id="KW-0418">Kinase</keyword>
<dbReference type="AlphaFoldDB" id="X5HM19"/>